<feature type="short sequence motif" description="Histidine triad motif" evidence="2 3">
    <location>
        <begin position="100"/>
        <end position="104"/>
    </location>
</feature>
<evidence type="ECO:0000313" key="5">
    <source>
        <dbReference type="EMBL" id="PIW36273.1"/>
    </source>
</evidence>
<reference evidence="5 6" key="1">
    <citation type="submission" date="2017-09" db="EMBL/GenBank/DDBJ databases">
        <title>Depth-based differentiation of microbial function through sediment-hosted aquifers and enrichment of novel symbionts in the deep terrestrial subsurface.</title>
        <authorList>
            <person name="Probst A.J."/>
            <person name="Ladd B."/>
            <person name="Jarett J.K."/>
            <person name="Geller-Mcgrath D.E."/>
            <person name="Sieber C.M."/>
            <person name="Emerson J.B."/>
            <person name="Anantharaman K."/>
            <person name="Thomas B.C."/>
            <person name="Malmstrom R."/>
            <person name="Stieglmeier M."/>
            <person name="Klingl A."/>
            <person name="Woyke T."/>
            <person name="Ryan C.M."/>
            <person name="Banfield J.F."/>
        </authorList>
    </citation>
    <scope>NUCLEOTIDE SEQUENCE [LARGE SCALE GENOMIC DNA]</scope>
    <source>
        <strain evidence="5">CG15_BIG_FIL_POST_REV_8_21_14_020_45_12</strain>
    </source>
</reference>
<evidence type="ECO:0000259" key="4">
    <source>
        <dbReference type="PROSITE" id="PS51084"/>
    </source>
</evidence>
<evidence type="ECO:0000313" key="6">
    <source>
        <dbReference type="Proteomes" id="UP000230292"/>
    </source>
</evidence>
<gene>
    <name evidence="5" type="ORF">COW24_06190</name>
</gene>
<dbReference type="Proteomes" id="UP000230292">
    <property type="component" value="Unassembled WGS sequence"/>
</dbReference>
<evidence type="ECO:0000256" key="2">
    <source>
        <dbReference type="PIRSR" id="PIRSR601310-3"/>
    </source>
</evidence>
<proteinExistence type="predicted"/>
<dbReference type="PANTHER" id="PTHR23089">
    <property type="entry name" value="HISTIDINE TRIAD HIT PROTEIN"/>
    <property type="match status" value="1"/>
</dbReference>
<dbReference type="Gene3D" id="3.30.428.10">
    <property type="entry name" value="HIT-like"/>
    <property type="match status" value="1"/>
</dbReference>
<name>A0A2M7H214_9BACT</name>
<dbReference type="PROSITE" id="PS00892">
    <property type="entry name" value="HIT_1"/>
    <property type="match status" value="1"/>
</dbReference>
<dbReference type="PRINTS" id="PR00332">
    <property type="entry name" value="HISTRIAD"/>
</dbReference>
<feature type="domain" description="HIT" evidence="4">
    <location>
        <begin position="7"/>
        <end position="115"/>
    </location>
</feature>
<dbReference type="PROSITE" id="PS51084">
    <property type="entry name" value="HIT_2"/>
    <property type="match status" value="1"/>
</dbReference>
<dbReference type="InterPro" id="IPR036265">
    <property type="entry name" value="HIT-like_sf"/>
</dbReference>
<feature type="active site" description="Tele-AMP-histidine intermediate" evidence="1">
    <location>
        <position position="102"/>
    </location>
</feature>
<dbReference type="InterPro" id="IPR011146">
    <property type="entry name" value="HIT-like"/>
</dbReference>
<organism evidence="5 6">
    <name type="scientific">Candidatus Kerfeldbacteria bacterium CG15_BIG_FIL_POST_REV_8_21_14_020_45_12</name>
    <dbReference type="NCBI Taxonomy" id="2014247"/>
    <lineage>
        <taxon>Bacteria</taxon>
        <taxon>Candidatus Kerfeldiibacteriota</taxon>
    </lineage>
</organism>
<evidence type="ECO:0000256" key="1">
    <source>
        <dbReference type="PIRSR" id="PIRSR601310-1"/>
    </source>
</evidence>
<accession>A0A2M7H214</accession>
<dbReference type="GO" id="GO:0003824">
    <property type="term" value="F:catalytic activity"/>
    <property type="evidence" value="ECO:0007669"/>
    <property type="project" value="InterPro"/>
</dbReference>
<evidence type="ECO:0000256" key="3">
    <source>
        <dbReference type="PROSITE-ProRule" id="PRU00464"/>
    </source>
</evidence>
<dbReference type="InterPro" id="IPR001310">
    <property type="entry name" value="Histidine_triad_HIT"/>
</dbReference>
<dbReference type="Pfam" id="PF11969">
    <property type="entry name" value="DcpS_C"/>
    <property type="match status" value="1"/>
</dbReference>
<protein>
    <submittedName>
        <fullName evidence="5">Histidine triad nucleotide-binding protein</fullName>
    </submittedName>
</protein>
<dbReference type="AlphaFoldDB" id="A0A2M7H214"/>
<comment type="caution">
    <text evidence="5">The sequence shown here is derived from an EMBL/GenBank/DDBJ whole genome shotgun (WGS) entry which is preliminary data.</text>
</comment>
<dbReference type="SUPFAM" id="SSF54197">
    <property type="entry name" value="HIT-like"/>
    <property type="match status" value="1"/>
</dbReference>
<sequence length="115" mass="12535">MAEGDSIFTKIIQHQADADIVFQDDDIIAITDIRPKARIHILVIPKLPIPSLNDFTVEHTELLGNMLLRCAAIAKEKGIAESGYKVIANTGDDGGQIINHFHLHVVGGEEVNTVV</sequence>
<dbReference type="InterPro" id="IPR019808">
    <property type="entry name" value="Histidine_triad_CS"/>
</dbReference>
<dbReference type="EMBL" id="PFGC01000064">
    <property type="protein sequence ID" value="PIW36273.1"/>
    <property type="molecule type" value="Genomic_DNA"/>
</dbReference>